<evidence type="ECO:0000256" key="7">
    <source>
        <dbReference type="SAM" id="SignalP"/>
    </source>
</evidence>
<evidence type="ECO:0000256" key="2">
    <source>
        <dbReference type="ARBA" id="ARBA00022692"/>
    </source>
</evidence>
<evidence type="ECO:0000313" key="9">
    <source>
        <dbReference type="Proteomes" id="UP001498398"/>
    </source>
</evidence>
<dbReference type="InterPro" id="IPR051694">
    <property type="entry name" value="Immunoregulatory_rcpt-like"/>
</dbReference>
<feature type="signal peptide" evidence="7">
    <location>
        <begin position="1"/>
        <end position="19"/>
    </location>
</feature>
<evidence type="ECO:0000256" key="5">
    <source>
        <dbReference type="SAM" id="MobiDB-lite"/>
    </source>
</evidence>
<feature type="compositionally biased region" description="Polar residues" evidence="5">
    <location>
        <begin position="296"/>
        <end position="334"/>
    </location>
</feature>
<name>A0ABR1K3M6_9AGAR</name>
<dbReference type="EMBL" id="JBANRG010000001">
    <property type="protein sequence ID" value="KAK7472168.1"/>
    <property type="molecule type" value="Genomic_DNA"/>
</dbReference>
<accession>A0ABR1K3M6</accession>
<keyword evidence="2 6" id="KW-0812">Transmembrane</keyword>
<organism evidence="8 9">
    <name type="scientific">Marasmiellus scandens</name>
    <dbReference type="NCBI Taxonomy" id="2682957"/>
    <lineage>
        <taxon>Eukaryota</taxon>
        <taxon>Fungi</taxon>
        <taxon>Dikarya</taxon>
        <taxon>Basidiomycota</taxon>
        <taxon>Agaricomycotina</taxon>
        <taxon>Agaricomycetes</taxon>
        <taxon>Agaricomycetidae</taxon>
        <taxon>Agaricales</taxon>
        <taxon>Marasmiineae</taxon>
        <taxon>Omphalotaceae</taxon>
        <taxon>Marasmiellus</taxon>
    </lineage>
</organism>
<evidence type="ECO:0008006" key="10">
    <source>
        <dbReference type="Google" id="ProtNLM"/>
    </source>
</evidence>
<feature type="compositionally biased region" description="Polar residues" evidence="5">
    <location>
        <begin position="443"/>
        <end position="453"/>
    </location>
</feature>
<sequence>MRVHCFVPFLPLVSTVGLSSLSFQRSAGALGLPITSTSRDDELEILNAKNSGVCAESTSLISWQGGIPPYQVVVAVVAGLDGTRRIPTILALQQTAETSLCIDIPQDINSNSFGFFAVQSSDNQLKIDEVHALDGTVSHQGTTGSSSFQPSYTGSFTGALSKAPTAESTLSIWSLSTFETMTAQLSESSPTIPIITGTSDTKLSPTFASKDSKSEFSQTESIITSTYDDTQMISASLDATAPSNLTVTISSAPESNNTKFDLIHDIPISTTIAKLPDSIISNQTLCIFVGDTDSSTWNDSQCAPESTGTGTPTNDGSGMITETSNNITTPTQTPCPLIDPNVTVTNNQCTPESSSTDTVNATTTPTSITSPQMSCSTSPDSTVTSIPSDDQCSPDTTTSTVTPTISNSSSSSSPSSSSSSSSTTTQTPCTFVDTSTFVNTTINNSSDDQCITGPNSTTPPSNTDTSSFVAITSIKLLPGNNTTIFKGSTMTILNTSTFTTSDTTSINITQTWTTEKFAFVTMTSMSLSTLTSVSASTSVSTASPPSREAAEIEAEVATRASRVIGIVLGALAALVFILLLVIFLMRRRYKRSGWRKIEPFVFSNDDDNINTSKPDSTLNTGDKRLKRFFLRLNPDLPTTRTRATPPEQVDIGLYDPDHHIISTPRLELDQELHLPIITLQSPESCAMNRLPDSNDNTRTRLGAEYHFLHSGDSNPNLGESSSPSRWASTSSSLYTRLEFGLDSRLEFRSGDNDDDSGEGNDGSSSHYGHFPSDEANFSNTNRSSNRIDKIALYNSARRGSLVVRGPRPKLDVGRIWTRRETSFTLEDCDPFDNRDSDREALISRSRSLGEDRFWRGDRHRTSRGLDQEENGDDWEVEQTRLMEIGQLLISGAEYARAETTPPPSYEVSMSGHDRE</sequence>
<dbReference type="PANTHER" id="PTHR15549">
    <property type="entry name" value="PAIRED IMMUNOGLOBULIN-LIKE TYPE 2 RECEPTOR"/>
    <property type="match status" value="1"/>
</dbReference>
<evidence type="ECO:0000256" key="1">
    <source>
        <dbReference type="ARBA" id="ARBA00004167"/>
    </source>
</evidence>
<evidence type="ECO:0000256" key="3">
    <source>
        <dbReference type="ARBA" id="ARBA00022989"/>
    </source>
</evidence>
<keyword evidence="3 6" id="KW-1133">Transmembrane helix</keyword>
<feature type="compositionally biased region" description="Low complexity" evidence="5">
    <location>
        <begin position="454"/>
        <end position="464"/>
    </location>
</feature>
<evidence type="ECO:0000313" key="8">
    <source>
        <dbReference type="EMBL" id="KAK7472168.1"/>
    </source>
</evidence>
<feature type="chain" id="PRO_5047286377" description="Mid2 domain-containing protein" evidence="7">
    <location>
        <begin position="20"/>
        <end position="915"/>
    </location>
</feature>
<dbReference type="PANTHER" id="PTHR15549:SF30">
    <property type="entry name" value="MID2 DOMAIN-CONTAINING PROTEIN"/>
    <property type="match status" value="1"/>
</dbReference>
<feature type="region of interest" description="Disordered" evidence="5">
    <location>
        <begin position="746"/>
        <end position="781"/>
    </location>
</feature>
<feature type="compositionally biased region" description="Polar residues" evidence="5">
    <location>
        <begin position="342"/>
        <end position="391"/>
    </location>
</feature>
<gene>
    <name evidence="8" type="ORF">VKT23_000290</name>
</gene>
<evidence type="ECO:0000256" key="4">
    <source>
        <dbReference type="ARBA" id="ARBA00023136"/>
    </source>
</evidence>
<evidence type="ECO:0000256" key="6">
    <source>
        <dbReference type="SAM" id="Phobius"/>
    </source>
</evidence>
<feature type="transmembrane region" description="Helical" evidence="6">
    <location>
        <begin position="563"/>
        <end position="585"/>
    </location>
</feature>
<feature type="region of interest" description="Disordered" evidence="5">
    <location>
        <begin position="443"/>
        <end position="464"/>
    </location>
</feature>
<comment type="subcellular location">
    <subcellularLocation>
        <location evidence="1">Membrane</location>
        <topology evidence="1">Single-pass membrane protein</topology>
    </subcellularLocation>
</comment>
<feature type="region of interest" description="Disordered" evidence="5">
    <location>
        <begin position="296"/>
        <end position="427"/>
    </location>
</feature>
<feature type="compositionally biased region" description="Low complexity" evidence="5">
    <location>
        <begin position="393"/>
        <end position="427"/>
    </location>
</feature>
<feature type="region of interest" description="Disordered" evidence="5">
    <location>
        <begin position="893"/>
        <end position="915"/>
    </location>
</feature>
<keyword evidence="9" id="KW-1185">Reference proteome</keyword>
<dbReference type="Proteomes" id="UP001498398">
    <property type="component" value="Unassembled WGS sequence"/>
</dbReference>
<reference evidence="8 9" key="1">
    <citation type="submission" date="2024-01" db="EMBL/GenBank/DDBJ databases">
        <title>A draft genome for the cacao thread blight pathogen Marasmiellus scandens.</title>
        <authorList>
            <person name="Baruah I.K."/>
            <person name="Leung J."/>
            <person name="Bukari Y."/>
            <person name="Amoako-Attah I."/>
            <person name="Meinhardt L.W."/>
            <person name="Bailey B.A."/>
            <person name="Cohen S.P."/>
        </authorList>
    </citation>
    <scope>NUCLEOTIDE SEQUENCE [LARGE SCALE GENOMIC DNA]</scope>
    <source>
        <strain evidence="8 9">GH-19</strain>
    </source>
</reference>
<keyword evidence="4 6" id="KW-0472">Membrane</keyword>
<keyword evidence="7" id="KW-0732">Signal</keyword>
<comment type="caution">
    <text evidence="8">The sequence shown here is derived from an EMBL/GenBank/DDBJ whole genome shotgun (WGS) entry which is preliminary data.</text>
</comment>
<proteinExistence type="predicted"/>
<protein>
    <recommendedName>
        <fullName evidence="10">Mid2 domain-containing protein</fullName>
    </recommendedName>
</protein>